<protein>
    <submittedName>
        <fullName evidence="1">Uncharacterized protein</fullName>
    </submittedName>
</protein>
<dbReference type="eggNOG" id="ENOG5031TYJ">
    <property type="taxonomic scope" value="Bacteria"/>
</dbReference>
<dbReference type="Proteomes" id="UP000013940">
    <property type="component" value="Chromosome"/>
</dbReference>
<accession>A0A2C9EEQ0</accession>
<evidence type="ECO:0000313" key="2">
    <source>
        <dbReference type="Proteomes" id="UP000013940"/>
    </source>
</evidence>
<dbReference type="AlphaFoldDB" id="A0A2C9EEQ0"/>
<dbReference type="HOGENOM" id="CLU_091649_0_0_6"/>
<dbReference type="KEGG" id="pprc:PFLCHA0_c03200"/>
<evidence type="ECO:0000313" key="1">
    <source>
        <dbReference type="EMBL" id="AGL82121.1"/>
    </source>
</evidence>
<name>A0A2C9EEQ0_PSEPH</name>
<gene>
    <name evidence="1" type="ORF">PFLCHA0_c03200</name>
</gene>
<organism evidence="1 2">
    <name type="scientific">Pseudomonas protegens (strain DSM 19095 / LMG 27888 / CFBP 6595 / CHA0)</name>
    <dbReference type="NCBI Taxonomy" id="1124983"/>
    <lineage>
        <taxon>Bacteria</taxon>
        <taxon>Pseudomonadati</taxon>
        <taxon>Pseudomonadota</taxon>
        <taxon>Gammaproteobacteria</taxon>
        <taxon>Pseudomonadales</taxon>
        <taxon>Pseudomonadaceae</taxon>
        <taxon>Pseudomonas</taxon>
    </lineage>
</organism>
<dbReference type="EMBL" id="CP003190">
    <property type="protein sequence ID" value="AGL82121.1"/>
    <property type="molecule type" value="Genomic_DNA"/>
</dbReference>
<reference evidence="2" key="1">
    <citation type="journal article" date="2014" name="Genome Announc.">
        <title>Full-genome sequence of the plant growth-promoting bacterium Pseudomonas protegens CHA0.</title>
        <authorList>
            <person name="Jousset A."/>
            <person name="Schuldes J."/>
            <person name="Keel C."/>
            <person name="Maurhofer M."/>
            <person name="Daniel R."/>
            <person name="Scheu S."/>
            <person name="Thuermer A."/>
        </authorList>
    </citation>
    <scope>NUCLEOTIDE SEQUENCE [LARGE SCALE GENOMIC DNA]</scope>
    <source>
        <strain evidence="2">DSM 19095 / LMG 27888 / CFBP 6595 / CHA0</strain>
    </source>
</reference>
<sequence>MPGMAGDCSRPGAFFSQWLAHINLVTVHPPVLSRMISMFRTLLSGLCLLSVASIAHGQQATAPEQLLSDFSRCDAQFFQNLNTARLPTGTLSLARYGAVSAPKVMNPLQEGGRYQAFEQPLLVNGVRLVGYYNEAQSLKSVGNLLFWGFVAEGQPKDVAAALKPLLVDNSRLKADRSAMSRVEIRRVGDPIDQWRTEGLAGGGVATPFGYVERILSIDIGTTNAPIAGRTTIFCSLQGTVTAPLLQVYRPDLNAHLLD</sequence>
<proteinExistence type="predicted"/>